<dbReference type="EMBL" id="CP051774">
    <property type="protein sequence ID" value="QJE94695.1"/>
    <property type="molecule type" value="Genomic_DNA"/>
</dbReference>
<feature type="domain" description="Ice-binding protein C-terminal" evidence="2">
    <location>
        <begin position="257"/>
        <end position="278"/>
    </location>
</feature>
<keyword evidence="4" id="KW-1185">Reference proteome</keyword>
<dbReference type="RefSeq" id="WP_169452916.1">
    <property type="nucleotide sequence ID" value="NZ_CP051774.1"/>
</dbReference>
<dbReference type="Pfam" id="PF07589">
    <property type="entry name" value="PEP-CTERM"/>
    <property type="match status" value="1"/>
</dbReference>
<dbReference type="AlphaFoldDB" id="A0A858RDB9"/>
<protein>
    <submittedName>
        <fullName evidence="3">PEP-CTERM sorting domain-containing protein</fullName>
    </submittedName>
</protein>
<feature type="signal peptide" evidence="1">
    <location>
        <begin position="1"/>
        <end position="22"/>
    </location>
</feature>
<proteinExistence type="predicted"/>
<dbReference type="Proteomes" id="UP000501812">
    <property type="component" value="Chromosome"/>
</dbReference>
<evidence type="ECO:0000259" key="2">
    <source>
        <dbReference type="Pfam" id="PF07589"/>
    </source>
</evidence>
<keyword evidence="1" id="KW-0732">Signal</keyword>
<organism evidence="3 4">
    <name type="scientific">Luteolibacter luteus</name>
    <dbReference type="NCBI Taxonomy" id="2728835"/>
    <lineage>
        <taxon>Bacteria</taxon>
        <taxon>Pseudomonadati</taxon>
        <taxon>Verrucomicrobiota</taxon>
        <taxon>Verrucomicrobiia</taxon>
        <taxon>Verrucomicrobiales</taxon>
        <taxon>Verrucomicrobiaceae</taxon>
        <taxon>Luteolibacter</taxon>
    </lineage>
</organism>
<evidence type="ECO:0000313" key="4">
    <source>
        <dbReference type="Proteomes" id="UP000501812"/>
    </source>
</evidence>
<feature type="chain" id="PRO_5032500056" evidence="1">
    <location>
        <begin position="23"/>
        <end position="280"/>
    </location>
</feature>
<dbReference type="InterPro" id="IPR013424">
    <property type="entry name" value="Ice-binding_C"/>
</dbReference>
<reference evidence="3 4" key="1">
    <citation type="submission" date="2020-04" db="EMBL/GenBank/DDBJ databases">
        <title>Luteolibacter sp. G-1-1-1 isolated from soil.</title>
        <authorList>
            <person name="Dahal R.H."/>
        </authorList>
    </citation>
    <scope>NUCLEOTIDE SEQUENCE [LARGE SCALE GENOMIC DNA]</scope>
    <source>
        <strain evidence="3 4">G-1-1-1</strain>
    </source>
</reference>
<gene>
    <name evidence="3" type="ORF">HHL09_02500</name>
</gene>
<sequence>MHIPPRFACVVAILLNAAPASGQTYDLVFNNPVQQLNATHSQLGDYYTGTSFSFLNVAPGSGQQVDMRLTVTDITSPRYGYNGAVPDYSGTPGVPGGDIGLLYAYQGGVGPTGNYGAGSVTYNLEFFQGGSNFTDPFTIPDFRIMIYEVDGEPTQDEAVVVFADDGLVSYQLPTSSQVSVTDQGDGYFLFNAPGTDYPFTDPRASFLLRYQNTNSISFQVVANTHNTTQPNNGIFIALDGDLSTINPGTLNPAVYVVPEPSSAGLAMLAAAGALFRRRRS</sequence>
<dbReference type="NCBIfam" id="TIGR02595">
    <property type="entry name" value="PEP_CTERM"/>
    <property type="match status" value="1"/>
</dbReference>
<name>A0A858RDB9_9BACT</name>
<accession>A0A858RDB9</accession>
<evidence type="ECO:0000313" key="3">
    <source>
        <dbReference type="EMBL" id="QJE94695.1"/>
    </source>
</evidence>
<evidence type="ECO:0000256" key="1">
    <source>
        <dbReference type="SAM" id="SignalP"/>
    </source>
</evidence>
<dbReference type="KEGG" id="luo:HHL09_02500"/>